<keyword evidence="5" id="KW-1185">Reference proteome</keyword>
<evidence type="ECO:0000313" key="5">
    <source>
        <dbReference type="Proteomes" id="UP001521116"/>
    </source>
</evidence>
<feature type="domain" description="K+ potassium transporter integral membrane" evidence="3">
    <location>
        <begin position="60"/>
        <end position="458"/>
    </location>
</feature>
<feature type="compositionally biased region" description="Polar residues" evidence="1">
    <location>
        <begin position="1"/>
        <end position="11"/>
    </location>
</feature>
<accession>A0ABR3STD9</accession>
<gene>
    <name evidence="4" type="ORF">SLS56_005440</name>
</gene>
<dbReference type="Proteomes" id="UP001521116">
    <property type="component" value="Unassembled WGS sequence"/>
</dbReference>
<proteinExistence type="predicted"/>
<keyword evidence="2" id="KW-0472">Membrane</keyword>
<feature type="compositionally biased region" description="Acidic residues" evidence="1">
    <location>
        <begin position="33"/>
        <end position="44"/>
    </location>
</feature>
<feature type="transmembrane region" description="Helical" evidence="2">
    <location>
        <begin position="87"/>
        <end position="108"/>
    </location>
</feature>
<dbReference type="InterPro" id="IPR003855">
    <property type="entry name" value="K+_transporter"/>
</dbReference>
<evidence type="ECO:0000256" key="2">
    <source>
        <dbReference type="SAM" id="Phobius"/>
    </source>
</evidence>
<protein>
    <recommendedName>
        <fullName evidence="3">K+ potassium transporter integral membrane domain-containing protein</fullName>
    </recommendedName>
</protein>
<evidence type="ECO:0000256" key="1">
    <source>
        <dbReference type="SAM" id="MobiDB-lite"/>
    </source>
</evidence>
<feature type="transmembrane region" description="Helical" evidence="2">
    <location>
        <begin position="244"/>
        <end position="264"/>
    </location>
</feature>
<feature type="transmembrane region" description="Helical" evidence="2">
    <location>
        <begin position="362"/>
        <end position="392"/>
    </location>
</feature>
<feature type="transmembrane region" description="Helical" evidence="2">
    <location>
        <begin position="175"/>
        <end position="193"/>
    </location>
</feature>
<dbReference type="Pfam" id="PF02705">
    <property type="entry name" value="K_trans"/>
    <property type="match status" value="1"/>
</dbReference>
<organism evidence="4 5">
    <name type="scientific">Neofusicoccum ribis</name>
    <dbReference type="NCBI Taxonomy" id="45134"/>
    <lineage>
        <taxon>Eukaryota</taxon>
        <taxon>Fungi</taxon>
        <taxon>Dikarya</taxon>
        <taxon>Ascomycota</taxon>
        <taxon>Pezizomycotina</taxon>
        <taxon>Dothideomycetes</taxon>
        <taxon>Dothideomycetes incertae sedis</taxon>
        <taxon>Botryosphaeriales</taxon>
        <taxon>Botryosphaeriaceae</taxon>
        <taxon>Neofusicoccum</taxon>
    </lineage>
</organism>
<keyword evidence="2" id="KW-1133">Transmembrane helix</keyword>
<feature type="transmembrane region" description="Helical" evidence="2">
    <location>
        <begin position="321"/>
        <end position="342"/>
    </location>
</feature>
<dbReference type="PANTHER" id="PTHR30540">
    <property type="entry name" value="OSMOTIC STRESS POTASSIUM TRANSPORTER"/>
    <property type="match status" value="1"/>
</dbReference>
<dbReference type="EMBL" id="JAJVDC020000055">
    <property type="protein sequence ID" value="KAL1629217.1"/>
    <property type="molecule type" value="Genomic_DNA"/>
</dbReference>
<feature type="transmembrane region" description="Helical" evidence="2">
    <location>
        <begin position="413"/>
        <end position="433"/>
    </location>
</feature>
<keyword evidence="2" id="KW-0812">Transmembrane</keyword>
<evidence type="ECO:0000313" key="4">
    <source>
        <dbReference type="EMBL" id="KAL1629217.1"/>
    </source>
</evidence>
<sequence length="657" mass="72059">MANPKQPQLFQASVRPGLRSRGPGDGRHGVDEKEVDPDYDEEDSIDIRPQERDFKHKQARVIYGDIGTSPLYVYSSTFSSEPSHDDLLGALSLIIWAVTLIVTVKYVLIVLSADDEGEGGTFAIYSLLARYCNISKQDPKKKSSYKLERWQTHELRTGNLKVRAFLENSRAMHGILKALAVFGVSLILADSILTPAQSVLGAVQGLKVARDDIGTNTIIGVSCAILVLLFALQPLGISRLASGFAPVVIVWLLLNFCFGVYNLATYDASVLKAFSPYFAGQFFVRNKTDGWISLGGILLAFTGVEALFADLGAFSQRAIQLSWLCLAYPCLLVAYIGQAAYISENEGAFANPFFESVPPGMFYPSLVISILAAIVASQALITSAFQLLAQVMNTSYFPQIKMIYTSEKFHGQVYIPFANWLMMIGTIIVTAVYNNASPHLDKATLVTDFGLGIFFDKAGTKTPAVYAEFVRKFQAQQDVHVFLHLRALQVPHVGDADRFEVSGTAQPNCYRMIIRHGYNDHPVNADLGAAVYEQLRAAIVDAPRLGADRSAASEPASADAEDFDAIDIARTPPKSPVADDAGDDGNWRLAALDAAFATQVVYIVGKEQLRLLRESNGFAKRVVLAVFLWFRDNTRAKVAKMNIPVDKLVEVGFVREI</sequence>
<feature type="transmembrane region" description="Helical" evidence="2">
    <location>
        <begin position="291"/>
        <end position="309"/>
    </location>
</feature>
<comment type="caution">
    <text evidence="4">The sequence shown here is derived from an EMBL/GenBank/DDBJ whole genome shotgun (WGS) entry which is preliminary data.</text>
</comment>
<feature type="compositionally biased region" description="Basic and acidic residues" evidence="1">
    <location>
        <begin position="22"/>
        <end position="32"/>
    </location>
</feature>
<feature type="region of interest" description="Disordered" evidence="1">
    <location>
        <begin position="1"/>
        <end position="44"/>
    </location>
</feature>
<name>A0ABR3STD9_9PEZI</name>
<evidence type="ECO:0000259" key="3">
    <source>
        <dbReference type="Pfam" id="PF02705"/>
    </source>
</evidence>
<reference evidence="4 5" key="1">
    <citation type="submission" date="2024-02" db="EMBL/GenBank/DDBJ databases">
        <title>De novo assembly and annotation of 12 fungi associated with fruit tree decline syndrome in Ontario, Canada.</title>
        <authorList>
            <person name="Sulman M."/>
            <person name="Ellouze W."/>
            <person name="Ilyukhin E."/>
        </authorList>
    </citation>
    <scope>NUCLEOTIDE SEQUENCE [LARGE SCALE GENOMIC DNA]</scope>
    <source>
        <strain evidence="4 5">M1-105</strain>
    </source>
</reference>
<dbReference type="PANTHER" id="PTHR30540:SF83">
    <property type="entry name" value="K+ POTASSIUM TRANSPORTER"/>
    <property type="match status" value="1"/>
</dbReference>
<dbReference type="InterPro" id="IPR053951">
    <property type="entry name" value="K_trans_N"/>
</dbReference>
<feature type="transmembrane region" description="Helical" evidence="2">
    <location>
        <begin position="213"/>
        <end position="232"/>
    </location>
</feature>